<sequence>MVILGIKCSLDHEICTITGNEILKK</sequence>
<evidence type="ECO:0000313" key="1">
    <source>
        <dbReference type="EMBL" id="CDW32213.1"/>
    </source>
</evidence>
<proteinExistence type="predicted"/>
<reference evidence="1" key="1">
    <citation type="submission" date="2014-05" db="EMBL/GenBank/DDBJ databases">
        <authorList>
            <person name="Chronopoulou M."/>
        </authorList>
    </citation>
    <scope>NUCLEOTIDE SEQUENCE</scope>
    <source>
        <tissue evidence="1">Whole organism</tissue>
    </source>
</reference>
<name>A0A0K2U1W4_LEPSM</name>
<organism evidence="1">
    <name type="scientific">Lepeophtheirus salmonis</name>
    <name type="common">Salmon louse</name>
    <name type="synonym">Caligus salmonis</name>
    <dbReference type="NCBI Taxonomy" id="72036"/>
    <lineage>
        <taxon>Eukaryota</taxon>
        <taxon>Metazoa</taxon>
        <taxon>Ecdysozoa</taxon>
        <taxon>Arthropoda</taxon>
        <taxon>Crustacea</taxon>
        <taxon>Multicrustacea</taxon>
        <taxon>Hexanauplia</taxon>
        <taxon>Copepoda</taxon>
        <taxon>Siphonostomatoida</taxon>
        <taxon>Caligidae</taxon>
        <taxon>Lepeophtheirus</taxon>
    </lineage>
</organism>
<accession>A0A0K2U1W4</accession>
<dbReference type="EMBL" id="HACA01014852">
    <property type="protein sequence ID" value="CDW32213.1"/>
    <property type="molecule type" value="Transcribed_RNA"/>
</dbReference>
<dbReference type="AlphaFoldDB" id="A0A0K2U1W4"/>
<protein>
    <submittedName>
        <fullName evidence="1">Uncharacterized protein</fullName>
    </submittedName>
</protein>